<name>A0ABQ4STQ6_9HYPH</name>
<keyword evidence="4" id="KW-1185">Reference proteome</keyword>
<dbReference type="Proteomes" id="UP001055102">
    <property type="component" value="Unassembled WGS sequence"/>
</dbReference>
<evidence type="ECO:0000313" key="4">
    <source>
        <dbReference type="Proteomes" id="UP001055102"/>
    </source>
</evidence>
<accession>A0ABQ4STQ6</accession>
<proteinExistence type="predicted"/>
<dbReference type="InterPro" id="IPR002656">
    <property type="entry name" value="Acyl_transf_3_dom"/>
</dbReference>
<feature type="transmembrane region" description="Helical" evidence="1">
    <location>
        <begin position="267"/>
        <end position="285"/>
    </location>
</feature>
<evidence type="ECO:0000313" key="3">
    <source>
        <dbReference type="EMBL" id="GJE05869.1"/>
    </source>
</evidence>
<gene>
    <name evidence="3" type="ORF">AOPFMNJM_1175</name>
</gene>
<protein>
    <recommendedName>
        <fullName evidence="2">Acyltransferase 3 domain-containing protein</fullName>
    </recommendedName>
</protein>
<keyword evidence="1" id="KW-0812">Transmembrane</keyword>
<feature type="transmembrane region" description="Helical" evidence="1">
    <location>
        <begin position="360"/>
        <end position="381"/>
    </location>
</feature>
<evidence type="ECO:0000256" key="1">
    <source>
        <dbReference type="SAM" id="Phobius"/>
    </source>
</evidence>
<comment type="caution">
    <text evidence="3">The sequence shown here is derived from an EMBL/GenBank/DDBJ whole genome shotgun (WGS) entry which is preliminary data.</text>
</comment>
<feature type="transmembrane region" description="Helical" evidence="1">
    <location>
        <begin position="195"/>
        <end position="218"/>
    </location>
</feature>
<feature type="transmembrane region" description="Helical" evidence="1">
    <location>
        <begin position="322"/>
        <end position="340"/>
    </location>
</feature>
<dbReference type="PANTHER" id="PTHR23028:SF53">
    <property type="entry name" value="ACYL_TRANSF_3 DOMAIN-CONTAINING PROTEIN"/>
    <property type="match status" value="1"/>
</dbReference>
<feature type="transmembrane region" description="Helical" evidence="1">
    <location>
        <begin position="291"/>
        <end position="310"/>
    </location>
</feature>
<feature type="domain" description="Acyltransferase 3" evidence="2">
    <location>
        <begin position="36"/>
        <end position="377"/>
    </location>
</feature>
<sequence>MWPGAGVETGVMAGEAASAFGDRDRPAHPRVEPLPALTSLRFLAAVYVVAFHYDRYYFAAAPRLDVIGLGFTGVTFFFVLSGFILAYNYCGVDLSAPEARGRFYRARLARVYPLFLLSLALHLPWFAGWVMKSEPPLQGLMASGAVLAPLGLHAWLPGAACSLNCPSWSISVEIFFYALFPVLLPLVLRRPSRALFATLALWGGLAAIATLVWSAYGAGVSLIEPEPGGLLPVLAAQFIKYFPLMHLPEFMAGLLLFTLWQRVRPPVPVLLALSAAGFAATLALMHAAPQAVVHNGLSILAWGPLILAGAGMRGGPLCARPLVFLGKVSFALYLLHIPVYAALNTIDRAVLHGALLAHPWLGATVASLAALAAATLAHLLVEEPARRLILRGFRRGAPAVLPAR</sequence>
<dbReference type="Pfam" id="PF01757">
    <property type="entry name" value="Acyl_transf_3"/>
    <property type="match status" value="1"/>
</dbReference>
<feature type="transmembrane region" description="Helical" evidence="1">
    <location>
        <begin position="168"/>
        <end position="188"/>
    </location>
</feature>
<dbReference type="EMBL" id="BPQR01000019">
    <property type="protein sequence ID" value="GJE05869.1"/>
    <property type="molecule type" value="Genomic_DNA"/>
</dbReference>
<reference evidence="3" key="2">
    <citation type="submission" date="2021-08" db="EMBL/GenBank/DDBJ databases">
        <authorList>
            <person name="Tani A."/>
            <person name="Ola A."/>
            <person name="Ogura Y."/>
            <person name="Katsura K."/>
            <person name="Hayashi T."/>
        </authorList>
    </citation>
    <scope>NUCLEOTIDE SEQUENCE</scope>
    <source>
        <strain evidence="3">LMG 23639</strain>
    </source>
</reference>
<dbReference type="RefSeq" id="WP_238274533.1">
    <property type="nucleotide sequence ID" value="NZ_BPQR01000019.1"/>
</dbReference>
<feature type="transmembrane region" description="Helical" evidence="1">
    <location>
        <begin position="109"/>
        <end position="130"/>
    </location>
</feature>
<feature type="transmembrane region" description="Helical" evidence="1">
    <location>
        <begin position="66"/>
        <end position="89"/>
    </location>
</feature>
<dbReference type="PANTHER" id="PTHR23028">
    <property type="entry name" value="ACETYLTRANSFERASE"/>
    <property type="match status" value="1"/>
</dbReference>
<dbReference type="InterPro" id="IPR050879">
    <property type="entry name" value="Acyltransferase_3"/>
</dbReference>
<keyword evidence="1" id="KW-0472">Membrane</keyword>
<organism evidence="3 4">
    <name type="scientific">Methylobacterium jeotgali</name>
    <dbReference type="NCBI Taxonomy" id="381630"/>
    <lineage>
        <taxon>Bacteria</taxon>
        <taxon>Pseudomonadati</taxon>
        <taxon>Pseudomonadota</taxon>
        <taxon>Alphaproteobacteria</taxon>
        <taxon>Hyphomicrobiales</taxon>
        <taxon>Methylobacteriaceae</taxon>
        <taxon>Methylobacterium</taxon>
    </lineage>
</organism>
<evidence type="ECO:0000259" key="2">
    <source>
        <dbReference type="Pfam" id="PF01757"/>
    </source>
</evidence>
<reference evidence="3" key="1">
    <citation type="journal article" date="2021" name="Front. Microbiol.">
        <title>Comprehensive Comparative Genomics and Phenotyping of Methylobacterium Species.</title>
        <authorList>
            <person name="Alessa O."/>
            <person name="Ogura Y."/>
            <person name="Fujitani Y."/>
            <person name="Takami H."/>
            <person name="Hayashi T."/>
            <person name="Sahin N."/>
            <person name="Tani A."/>
        </authorList>
    </citation>
    <scope>NUCLEOTIDE SEQUENCE</scope>
    <source>
        <strain evidence="3">LMG 23639</strain>
    </source>
</reference>
<keyword evidence="1" id="KW-1133">Transmembrane helix</keyword>
<feature type="transmembrane region" description="Helical" evidence="1">
    <location>
        <begin position="238"/>
        <end position="260"/>
    </location>
</feature>